<protein>
    <submittedName>
        <fullName evidence="1">Uncharacterized protein</fullName>
    </submittedName>
</protein>
<accession>W2KM52</accession>
<gene>
    <name evidence="1" type="ORF">L917_14249</name>
</gene>
<feature type="non-terminal residue" evidence="1">
    <location>
        <position position="113"/>
    </location>
</feature>
<name>W2KM52_PHYNI</name>
<dbReference type="EMBL" id="KI681336">
    <property type="protein sequence ID" value="ETL86316.1"/>
    <property type="molecule type" value="Genomic_DNA"/>
</dbReference>
<dbReference type="VEuPathDB" id="FungiDB:PPTG_15392"/>
<proteinExistence type="predicted"/>
<organism evidence="1">
    <name type="scientific">Phytophthora nicotianae</name>
    <name type="common">Potato buckeye rot agent</name>
    <name type="synonym">Phytophthora parasitica</name>
    <dbReference type="NCBI Taxonomy" id="4792"/>
    <lineage>
        <taxon>Eukaryota</taxon>
        <taxon>Sar</taxon>
        <taxon>Stramenopiles</taxon>
        <taxon>Oomycota</taxon>
        <taxon>Peronosporomycetes</taxon>
        <taxon>Peronosporales</taxon>
        <taxon>Peronosporaceae</taxon>
        <taxon>Phytophthora</taxon>
    </lineage>
</organism>
<dbReference type="Proteomes" id="UP000054423">
    <property type="component" value="Unassembled WGS sequence"/>
</dbReference>
<feature type="non-terminal residue" evidence="1">
    <location>
        <position position="1"/>
    </location>
</feature>
<sequence>PSSSRDHHKTYYYIHHHQSRPARKCRHSYPHQQPEKPETVAFLMKRDTTIAGRCPSLTNQLAFIRTNESASTSQTVDRQLIVMKFSTLAVTTFVAVTGVASANDYQPALRALA</sequence>
<dbReference type="AlphaFoldDB" id="W2KM52"/>
<reference evidence="1" key="1">
    <citation type="submission" date="2013-11" db="EMBL/GenBank/DDBJ databases">
        <title>The Genome Sequence of Phytophthora parasitica CHvinca01.</title>
        <authorList>
            <consortium name="The Broad Institute Genomics Platform"/>
            <person name="Russ C."/>
            <person name="Tyler B."/>
            <person name="Panabieres F."/>
            <person name="Shan W."/>
            <person name="Tripathy S."/>
            <person name="Grunwald N."/>
            <person name="Machado M."/>
            <person name="Johnson C.S."/>
            <person name="Arredondo F."/>
            <person name="Hong C."/>
            <person name="Coffey M."/>
            <person name="Young S.K."/>
            <person name="Zeng Q."/>
            <person name="Gargeya S."/>
            <person name="Fitzgerald M."/>
            <person name="Abouelleil A."/>
            <person name="Alvarado L."/>
            <person name="Chapman S.B."/>
            <person name="Gainer-Dewar J."/>
            <person name="Goldberg J."/>
            <person name="Griggs A."/>
            <person name="Gujja S."/>
            <person name="Hansen M."/>
            <person name="Howarth C."/>
            <person name="Imamovic A."/>
            <person name="Ireland A."/>
            <person name="Larimer J."/>
            <person name="McCowan C."/>
            <person name="Murphy C."/>
            <person name="Pearson M."/>
            <person name="Poon T.W."/>
            <person name="Priest M."/>
            <person name="Roberts A."/>
            <person name="Saif S."/>
            <person name="Shea T."/>
            <person name="Sykes S."/>
            <person name="Wortman J."/>
            <person name="Nusbaum C."/>
            <person name="Birren B."/>
        </authorList>
    </citation>
    <scope>NUCLEOTIDE SEQUENCE [LARGE SCALE GENOMIC DNA]</scope>
    <source>
        <strain evidence="1">CHvinca01</strain>
    </source>
</reference>
<evidence type="ECO:0000313" key="1">
    <source>
        <dbReference type="EMBL" id="ETL86316.1"/>
    </source>
</evidence>